<evidence type="ECO:0000313" key="1">
    <source>
        <dbReference type="EMBL" id="PBK78432.1"/>
    </source>
</evidence>
<proteinExistence type="predicted"/>
<name>A0A2H3CGV7_9AGAR</name>
<keyword evidence="2" id="KW-1185">Reference proteome</keyword>
<evidence type="ECO:0000313" key="2">
    <source>
        <dbReference type="Proteomes" id="UP000218334"/>
    </source>
</evidence>
<accession>A0A2H3CGV7</accession>
<reference evidence="2" key="1">
    <citation type="journal article" date="2017" name="Nat. Ecol. Evol.">
        <title>Genome expansion and lineage-specific genetic innovations in the forest pathogenic fungi Armillaria.</title>
        <authorList>
            <person name="Sipos G."/>
            <person name="Prasanna A.N."/>
            <person name="Walter M.C."/>
            <person name="O'Connor E."/>
            <person name="Balint B."/>
            <person name="Krizsan K."/>
            <person name="Kiss B."/>
            <person name="Hess J."/>
            <person name="Varga T."/>
            <person name="Slot J."/>
            <person name="Riley R."/>
            <person name="Boka B."/>
            <person name="Rigling D."/>
            <person name="Barry K."/>
            <person name="Lee J."/>
            <person name="Mihaltcheva S."/>
            <person name="LaButti K."/>
            <person name="Lipzen A."/>
            <person name="Waldron R."/>
            <person name="Moloney N.M."/>
            <person name="Sperisen C."/>
            <person name="Kredics L."/>
            <person name="Vagvoelgyi C."/>
            <person name="Patrignani A."/>
            <person name="Fitzpatrick D."/>
            <person name="Nagy I."/>
            <person name="Doyle S."/>
            <person name="Anderson J.B."/>
            <person name="Grigoriev I.V."/>
            <person name="Gueldener U."/>
            <person name="Muensterkoetter M."/>
            <person name="Nagy L.G."/>
        </authorList>
    </citation>
    <scope>NUCLEOTIDE SEQUENCE [LARGE SCALE GENOMIC DNA]</scope>
    <source>
        <strain evidence="2">28-4</strain>
    </source>
</reference>
<organism evidence="1 2">
    <name type="scientific">Armillaria solidipes</name>
    <dbReference type="NCBI Taxonomy" id="1076256"/>
    <lineage>
        <taxon>Eukaryota</taxon>
        <taxon>Fungi</taxon>
        <taxon>Dikarya</taxon>
        <taxon>Basidiomycota</taxon>
        <taxon>Agaricomycotina</taxon>
        <taxon>Agaricomycetes</taxon>
        <taxon>Agaricomycetidae</taxon>
        <taxon>Agaricales</taxon>
        <taxon>Marasmiineae</taxon>
        <taxon>Physalacriaceae</taxon>
        <taxon>Armillaria</taxon>
    </lineage>
</organism>
<sequence>MVFSGPTLPLVYASSIESDVHGVCSFTVDSPRKFPCLFAVFLRANGQYSSVSPSLTVTLSSSRRRSNNLPSKTHHSFSKAITELTKRELVVLVTPFSPVFRHSCMVAEGRRGPIDHDDNAMSSKTSPTARLCPTVSLMSSAANLTLHDLDLHTGVEC</sequence>
<dbReference type="Proteomes" id="UP000218334">
    <property type="component" value="Unassembled WGS sequence"/>
</dbReference>
<dbReference type="EMBL" id="KZ293415">
    <property type="protein sequence ID" value="PBK78432.1"/>
    <property type="molecule type" value="Genomic_DNA"/>
</dbReference>
<protein>
    <submittedName>
        <fullName evidence="1">Uncharacterized protein</fullName>
    </submittedName>
</protein>
<gene>
    <name evidence="1" type="ORF">ARMSODRAFT_947341</name>
</gene>
<dbReference type="AlphaFoldDB" id="A0A2H3CGV7"/>